<evidence type="ECO:0000313" key="8">
    <source>
        <dbReference type="Proteomes" id="UP000026714"/>
    </source>
</evidence>
<dbReference type="CDD" id="cd12119">
    <property type="entry name" value="ttLC_FACS_AlkK_like"/>
    <property type="match status" value="1"/>
</dbReference>
<evidence type="ECO:0000259" key="6">
    <source>
        <dbReference type="Pfam" id="PF13193"/>
    </source>
</evidence>
<dbReference type="InterPro" id="IPR020845">
    <property type="entry name" value="AMP-binding_CS"/>
</dbReference>
<gene>
    <name evidence="7" type="ORF">X805_06390</name>
</gene>
<dbReference type="Gene3D" id="3.30.300.30">
    <property type="match status" value="1"/>
</dbReference>
<dbReference type="PANTHER" id="PTHR43859">
    <property type="entry name" value="ACYL-ACTIVATING ENZYME"/>
    <property type="match status" value="1"/>
</dbReference>
<dbReference type="PROSITE" id="PS00455">
    <property type="entry name" value="AMP_BINDING"/>
    <property type="match status" value="1"/>
</dbReference>
<dbReference type="FunFam" id="3.30.300.30:FF:000008">
    <property type="entry name" value="2,3-dihydroxybenzoate-AMP ligase"/>
    <property type="match status" value="1"/>
</dbReference>
<protein>
    <submittedName>
        <fullName evidence="7">Long-chain-fatty-acid--CoA ligase</fullName>
    </submittedName>
</protein>
<dbReference type="Pfam" id="PF00501">
    <property type="entry name" value="AMP-binding"/>
    <property type="match status" value="1"/>
</dbReference>
<dbReference type="InterPro" id="IPR042099">
    <property type="entry name" value="ANL_N_sf"/>
</dbReference>
<dbReference type="InterPro" id="IPR025110">
    <property type="entry name" value="AMP-bd_C"/>
</dbReference>
<dbReference type="PANTHER" id="PTHR43859:SF4">
    <property type="entry name" value="BUTANOATE--COA LIGASE AAE1-RELATED"/>
    <property type="match status" value="1"/>
</dbReference>
<name>A0A059KQY5_9BURK</name>
<dbReference type="AlphaFoldDB" id="A0A059KQY5"/>
<dbReference type="PATRIC" id="fig|1286631.3.peg.630"/>
<reference evidence="7 8" key="1">
    <citation type="journal article" date="2014" name="FEMS Microbiol. Ecol.">
        <title>Sphaerotilus natans encrusted with nanoball-shaped Fe(III) oxide minerals formed by nitrate-reducing mixotrophic Fe(II) oxidation.</title>
        <authorList>
            <person name="Park S."/>
            <person name="Kim D.H."/>
            <person name="Lee J.H."/>
            <person name="Hur H.G."/>
        </authorList>
    </citation>
    <scope>NUCLEOTIDE SEQUENCE [LARGE SCALE GENOMIC DNA]</scope>
    <source>
        <strain evidence="7 8">DSM 6575</strain>
    </source>
</reference>
<dbReference type="EMBL" id="AZRA01000015">
    <property type="protein sequence ID" value="KDB53785.1"/>
    <property type="molecule type" value="Genomic_DNA"/>
</dbReference>
<dbReference type="NCBIfam" id="NF004837">
    <property type="entry name" value="PRK06187.1"/>
    <property type="match status" value="1"/>
</dbReference>
<dbReference type="STRING" id="34103.SAMN05421778_12523"/>
<dbReference type="GO" id="GO:0016874">
    <property type="term" value="F:ligase activity"/>
    <property type="evidence" value="ECO:0007669"/>
    <property type="project" value="UniProtKB-KW"/>
</dbReference>
<evidence type="ECO:0000256" key="3">
    <source>
        <dbReference type="ARBA" id="ARBA00022832"/>
    </source>
</evidence>
<accession>A0A059KQY5</accession>
<feature type="domain" description="AMP-dependent synthetase/ligase" evidence="5">
    <location>
        <begin position="28"/>
        <end position="411"/>
    </location>
</feature>
<keyword evidence="4" id="KW-0443">Lipid metabolism</keyword>
<evidence type="ECO:0000313" key="7">
    <source>
        <dbReference type="EMBL" id="KDB53785.1"/>
    </source>
</evidence>
<dbReference type="GO" id="GO:0006631">
    <property type="term" value="P:fatty acid metabolic process"/>
    <property type="evidence" value="ECO:0007669"/>
    <property type="project" value="UniProtKB-KW"/>
</dbReference>
<keyword evidence="3" id="KW-0276">Fatty acid metabolism</keyword>
<dbReference type="InterPro" id="IPR045851">
    <property type="entry name" value="AMP-bd_C_sf"/>
</dbReference>
<evidence type="ECO:0000256" key="4">
    <source>
        <dbReference type="ARBA" id="ARBA00023098"/>
    </source>
</evidence>
<feature type="domain" description="AMP-binding enzyme C-terminal" evidence="6">
    <location>
        <begin position="462"/>
        <end position="537"/>
    </location>
</feature>
<dbReference type="eggNOG" id="COG0318">
    <property type="taxonomic scope" value="Bacteria"/>
</dbReference>
<evidence type="ECO:0000259" key="5">
    <source>
        <dbReference type="Pfam" id="PF00501"/>
    </source>
</evidence>
<evidence type="ECO:0000256" key="2">
    <source>
        <dbReference type="ARBA" id="ARBA00022598"/>
    </source>
</evidence>
<keyword evidence="8" id="KW-1185">Reference proteome</keyword>
<dbReference type="Pfam" id="PF13193">
    <property type="entry name" value="AMP-binding_C"/>
    <property type="match status" value="1"/>
</dbReference>
<comment type="caution">
    <text evidence="7">The sequence shown here is derived from an EMBL/GenBank/DDBJ whole genome shotgun (WGS) entry which is preliminary data.</text>
</comment>
<dbReference type="Gene3D" id="3.40.50.12780">
    <property type="entry name" value="N-terminal domain of ligase-like"/>
    <property type="match status" value="1"/>
</dbReference>
<dbReference type="Proteomes" id="UP000026714">
    <property type="component" value="Unassembled WGS sequence"/>
</dbReference>
<proteinExistence type="inferred from homology"/>
<keyword evidence="2 7" id="KW-0436">Ligase</keyword>
<dbReference type="InterPro" id="IPR000873">
    <property type="entry name" value="AMP-dep_synth/lig_dom"/>
</dbReference>
<evidence type="ECO:0000256" key="1">
    <source>
        <dbReference type="ARBA" id="ARBA00006432"/>
    </source>
</evidence>
<dbReference type="SUPFAM" id="SSF56801">
    <property type="entry name" value="Acetyl-CoA synthetase-like"/>
    <property type="match status" value="1"/>
</dbReference>
<dbReference type="NCBIfam" id="NF005426">
    <property type="entry name" value="PRK07008.1"/>
    <property type="match status" value="1"/>
</dbReference>
<dbReference type="RefSeq" id="WP_051631519.1">
    <property type="nucleotide sequence ID" value="NZ_AZRA01000015.1"/>
</dbReference>
<organism evidence="7 8">
    <name type="scientific">Sphaerotilus natans subsp. natans DSM 6575</name>
    <dbReference type="NCBI Taxonomy" id="1286631"/>
    <lineage>
        <taxon>Bacteria</taxon>
        <taxon>Pseudomonadati</taxon>
        <taxon>Pseudomonadota</taxon>
        <taxon>Betaproteobacteria</taxon>
        <taxon>Burkholderiales</taxon>
        <taxon>Sphaerotilaceae</taxon>
        <taxon>Sphaerotilus</taxon>
    </lineage>
</organism>
<sequence length="555" mass="61769">MTDIDTTPTALSARMMTMPLTISSLLVHAARHSGDTEIVSKRVEGDLHRYTYRDAERRSRQLAQALARLGTQPGDRIGTLAWNGYRHFELYYGSSGSRRVLHTINPRLFPEQIAWIINDAQDRVLCFDLNFLPLIEKLAPHLPGVRHFVLMTDQANMPASTTIPDLLCYEALVEAENGAWAWPEFDENEAACICYTSGTTGHPKGAVYSHRSTVLHAFASALPDAMACSSSDTILPVVPMFHVNAWGLPYSGPLVGARLVFPGPHLDGKSLHALFESERVTFSAGVPTIWLGVINHMKQNGLQLSTLRRTVIGGSACPPAMMRTLEDDFGVEVLHAWGMTELSPLGTLSRLKAKHRDLPPEQRHRLLEKQGRAIYGIDMEIIGASGQRQPWDGRSTGDLVVRGHWVVSGYLNREESPLQQLDGQAWFPTGDVASIDADGFMQITDRSKDVIKSGGEWISSIELENVAMAHPDVLEAAAIACHHPKWDERPLLVVVRKPGRELSREQLLAFYEGRIAKWQIPDDVVFVDEIPHTATGKMLKARLREMFREHRLPGV</sequence>
<comment type="similarity">
    <text evidence="1">Belongs to the ATP-dependent AMP-binding enzyme family.</text>
</comment>